<name>A0AAE9PS90_9CAUD</name>
<gene>
    <name evidence="2" type="ORF">LPP2_g16</name>
</gene>
<dbReference type="InterPro" id="IPR007499">
    <property type="entry name" value="ERF_bacteria_virus"/>
</dbReference>
<evidence type="ECO:0000313" key="2">
    <source>
        <dbReference type="EMBL" id="UZV39984.1"/>
    </source>
</evidence>
<dbReference type="EMBL" id="OP590147">
    <property type="protein sequence ID" value="UZV39984.1"/>
    <property type="molecule type" value="Genomic_DNA"/>
</dbReference>
<evidence type="ECO:0000256" key="1">
    <source>
        <dbReference type="SAM" id="MobiDB-lite"/>
    </source>
</evidence>
<organism evidence="2 3">
    <name type="scientific">Leptolyngbya phage LPP-2, strain SPI</name>
    <dbReference type="NCBI Taxonomy" id="2996053"/>
    <lineage>
        <taxon>Viruses</taxon>
        <taxon>Duplodnaviria</taxon>
        <taxon>Heunggongvirae</taxon>
        <taxon>Uroviricota</taxon>
        <taxon>Caudoviricetes</taxon>
        <taxon>Saffermanviridae</taxon>
        <taxon>Wumptrevirus</taxon>
        <taxon>Wumptrevirus LPP2</taxon>
    </lineage>
</organism>
<keyword evidence="3" id="KW-1185">Reference proteome</keyword>
<sequence>MSLAVPTFTQQQTHMTNNITPDFIKAFVKVQSELPAIPKSSTNPHFKSKFASLDTFNELVLPVLHKYGFTLMQPCSVENDNAVIDTYLMHESGGYVVSRYLIGFDDSPQKQGARLTYGRRYAAFAILGVVGDEDDDGNSAVGLSGARPSSDEPVATLRRSGGLRKLQ</sequence>
<accession>A0AAE9PS90</accession>
<dbReference type="Pfam" id="PF04404">
    <property type="entry name" value="ERF"/>
    <property type="match status" value="1"/>
</dbReference>
<feature type="region of interest" description="Disordered" evidence="1">
    <location>
        <begin position="137"/>
        <end position="167"/>
    </location>
</feature>
<proteinExistence type="predicted"/>
<reference evidence="2 3" key="1">
    <citation type="journal article" date="2023" name="Harmful Algae">
        <title>Sequencing the genomes of LPP-1, the first isolated cyanophage, and its relative LPP-2 reveal different integration mechanisms in closely related phages.</title>
        <authorList>
            <person name="Shaalan H."/>
            <person name="Cattan-Tsaushu E."/>
            <person name="Li K."/>
            <person name="Avrani S."/>
        </authorList>
    </citation>
    <scope>NUCLEOTIDE SEQUENCE [LARGE SCALE GENOMIC DNA]</scope>
</reference>
<protein>
    <submittedName>
        <fullName evidence="2">ERF family recombination protein</fullName>
    </submittedName>
</protein>
<dbReference type="Proteomes" id="UP001222520">
    <property type="component" value="Segment"/>
</dbReference>
<evidence type="ECO:0000313" key="3">
    <source>
        <dbReference type="Proteomes" id="UP001222520"/>
    </source>
</evidence>